<keyword evidence="3" id="KW-1185">Reference proteome</keyword>
<organism evidence="2 3">
    <name type="scientific">Desulfolutivibrio sulfodismutans</name>
    <dbReference type="NCBI Taxonomy" id="63561"/>
    <lineage>
        <taxon>Bacteria</taxon>
        <taxon>Pseudomonadati</taxon>
        <taxon>Thermodesulfobacteriota</taxon>
        <taxon>Desulfovibrionia</taxon>
        <taxon>Desulfovibrionales</taxon>
        <taxon>Desulfovibrionaceae</taxon>
        <taxon>Desulfolutivibrio</taxon>
    </lineage>
</organism>
<dbReference type="AlphaFoldDB" id="A0A7K3NKF1"/>
<evidence type="ECO:0000313" key="2">
    <source>
        <dbReference type="EMBL" id="NDY56681.1"/>
    </source>
</evidence>
<accession>A0A7K3NKF1</accession>
<dbReference type="EMBL" id="JAAGRQ010000024">
    <property type="protein sequence ID" value="NDY56681.1"/>
    <property type="molecule type" value="Genomic_DNA"/>
</dbReference>
<dbReference type="Proteomes" id="UP000469724">
    <property type="component" value="Unassembled WGS sequence"/>
</dbReference>
<reference evidence="2 3" key="1">
    <citation type="submission" date="2020-02" db="EMBL/GenBank/DDBJ databases">
        <title>Comparative genomics of sulfur disproportionating microorganisms.</title>
        <authorList>
            <person name="Ward L.M."/>
            <person name="Bertran E."/>
            <person name="Johnston D.T."/>
        </authorList>
    </citation>
    <scope>NUCLEOTIDE SEQUENCE [LARGE SCALE GENOMIC DNA]</scope>
    <source>
        <strain evidence="2 3">DSM 3696</strain>
    </source>
</reference>
<feature type="non-terminal residue" evidence="2">
    <location>
        <position position="72"/>
    </location>
</feature>
<sequence>MSMKHLVAGAVVFLVCLALPLPGTALTKEEMRERSLKRLERVSDNVKTLPPGEDPSGVSLGRSFPAPGRPPT</sequence>
<feature type="region of interest" description="Disordered" evidence="1">
    <location>
        <begin position="42"/>
        <end position="72"/>
    </location>
</feature>
<evidence type="ECO:0000256" key="1">
    <source>
        <dbReference type="SAM" id="MobiDB-lite"/>
    </source>
</evidence>
<dbReference type="RefSeq" id="WP_163301733.1">
    <property type="nucleotide sequence ID" value="NZ_JAAGRQ010000024.1"/>
</dbReference>
<protein>
    <submittedName>
        <fullName evidence="2">Uncharacterized protein</fullName>
    </submittedName>
</protein>
<gene>
    <name evidence="2" type="ORF">G3N56_07985</name>
</gene>
<evidence type="ECO:0000313" key="3">
    <source>
        <dbReference type="Proteomes" id="UP000469724"/>
    </source>
</evidence>
<name>A0A7K3NKF1_9BACT</name>
<proteinExistence type="predicted"/>
<comment type="caution">
    <text evidence="2">The sequence shown here is derived from an EMBL/GenBank/DDBJ whole genome shotgun (WGS) entry which is preliminary data.</text>
</comment>